<dbReference type="PRINTS" id="PR00352">
    <property type="entry name" value="3FE4SFRDOXIN"/>
</dbReference>
<dbReference type="PROSITE" id="PS51379">
    <property type="entry name" value="4FE4S_FER_2"/>
    <property type="match status" value="1"/>
</dbReference>
<dbReference type="RefSeq" id="WP_323576713.1">
    <property type="nucleotide sequence ID" value="NZ_JAYGJQ010000002.1"/>
</dbReference>
<keyword evidence="3 6" id="KW-0249">Electron transport</keyword>
<evidence type="ECO:0000259" key="7">
    <source>
        <dbReference type="PROSITE" id="PS51379"/>
    </source>
</evidence>
<evidence type="ECO:0000256" key="4">
    <source>
        <dbReference type="ARBA" id="ARBA00023004"/>
    </source>
</evidence>
<dbReference type="Pfam" id="PF13370">
    <property type="entry name" value="Fer4_13"/>
    <property type="match status" value="1"/>
</dbReference>
<dbReference type="PANTHER" id="PTHR36923:SF3">
    <property type="entry name" value="FERREDOXIN"/>
    <property type="match status" value="1"/>
</dbReference>
<gene>
    <name evidence="8" type="ORF">SHI21_11400</name>
</gene>
<evidence type="ECO:0000256" key="1">
    <source>
        <dbReference type="ARBA" id="ARBA00022448"/>
    </source>
</evidence>
<feature type="domain" description="4Fe-4S ferredoxin-type" evidence="7">
    <location>
        <begin position="14"/>
        <end position="41"/>
    </location>
</feature>
<keyword evidence="5 6" id="KW-0411">Iron-sulfur</keyword>
<comment type="caution">
    <text evidence="8">The sequence shown here is derived from an EMBL/GenBank/DDBJ whole genome shotgun (WGS) entry which is preliminary data.</text>
</comment>
<reference evidence="8 9" key="1">
    <citation type="submission" date="2023-11" db="EMBL/GenBank/DDBJ databases">
        <title>A Novel Polar Bacteriovorax (B. antarcticus) Isolated from the Biocrust in Antarctica.</title>
        <authorList>
            <person name="Mun W."/>
            <person name="Choi S.Y."/>
            <person name="Mitchell R.J."/>
        </authorList>
    </citation>
    <scope>NUCLEOTIDE SEQUENCE [LARGE SCALE GENOMIC DNA]</scope>
    <source>
        <strain evidence="8 9">PP10</strain>
    </source>
</reference>
<organism evidence="8 9">
    <name type="scientific">Bacteriovorax antarcticus</name>
    <dbReference type="NCBI Taxonomy" id="3088717"/>
    <lineage>
        <taxon>Bacteria</taxon>
        <taxon>Pseudomonadati</taxon>
        <taxon>Bdellovibrionota</taxon>
        <taxon>Bacteriovoracia</taxon>
        <taxon>Bacteriovoracales</taxon>
        <taxon>Bacteriovoracaceae</taxon>
        <taxon>Bacteriovorax</taxon>
    </lineage>
</organism>
<evidence type="ECO:0000313" key="8">
    <source>
        <dbReference type="EMBL" id="MEA9356817.1"/>
    </source>
</evidence>
<keyword evidence="1 6" id="KW-0813">Transport</keyword>
<dbReference type="EMBL" id="JAYGJQ010000002">
    <property type="protein sequence ID" value="MEA9356817.1"/>
    <property type="molecule type" value="Genomic_DNA"/>
</dbReference>
<name>A0ABU5VV60_9BACT</name>
<evidence type="ECO:0000256" key="5">
    <source>
        <dbReference type="ARBA" id="ARBA00023014"/>
    </source>
</evidence>
<dbReference type="InterPro" id="IPR017896">
    <property type="entry name" value="4Fe4S_Fe-S-bd"/>
</dbReference>
<protein>
    <recommendedName>
        <fullName evidence="6">Ferredoxin</fullName>
    </recommendedName>
</protein>
<dbReference type="InterPro" id="IPR001080">
    <property type="entry name" value="3Fe4S_ferredoxin"/>
</dbReference>
<comment type="function">
    <text evidence="6">Ferredoxins are iron-sulfur proteins that transfer electrons in a wide variety of metabolic reactions.</text>
</comment>
<accession>A0ABU5VV60</accession>
<keyword evidence="2 6" id="KW-0479">Metal-binding</keyword>
<keyword evidence="9" id="KW-1185">Reference proteome</keyword>
<proteinExistence type="predicted"/>
<dbReference type="Gene3D" id="3.30.70.20">
    <property type="match status" value="1"/>
</dbReference>
<dbReference type="PANTHER" id="PTHR36923">
    <property type="entry name" value="FERREDOXIN"/>
    <property type="match status" value="1"/>
</dbReference>
<evidence type="ECO:0000256" key="6">
    <source>
        <dbReference type="RuleBase" id="RU368020"/>
    </source>
</evidence>
<dbReference type="Proteomes" id="UP001302274">
    <property type="component" value="Unassembled WGS sequence"/>
</dbReference>
<keyword evidence="4 6" id="KW-0408">Iron</keyword>
<evidence type="ECO:0000256" key="3">
    <source>
        <dbReference type="ARBA" id="ARBA00022982"/>
    </source>
</evidence>
<dbReference type="InterPro" id="IPR051269">
    <property type="entry name" value="Fe-S_cluster_ET"/>
</dbReference>
<dbReference type="SUPFAM" id="SSF54862">
    <property type="entry name" value="4Fe-4S ferredoxins"/>
    <property type="match status" value="1"/>
</dbReference>
<sequence>MADKKSKFSENKPGKFYVDDQCIACDACVMEAPNFFTMNDDDGHAYVKLQPKTPQELEECRSAMEACPVEAIGEDGE</sequence>
<evidence type="ECO:0000313" key="9">
    <source>
        <dbReference type="Proteomes" id="UP001302274"/>
    </source>
</evidence>
<evidence type="ECO:0000256" key="2">
    <source>
        <dbReference type="ARBA" id="ARBA00022723"/>
    </source>
</evidence>